<feature type="compositionally biased region" description="Gly residues" evidence="5">
    <location>
        <begin position="351"/>
        <end position="368"/>
    </location>
</feature>
<dbReference type="AlphaFoldDB" id="A0A4S9F331"/>
<evidence type="ECO:0000256" key="4">
    <source>
        <dbReference type="ARBA" id="ARBA00023242"/>
    </source>
</evidence>
<sequence length="377" mass="40689">MEEEEDDFYDQNGDVPVKNEQPTNQDDPNDQPDIDVDDEDEDDEDEDSDSDIDIITEHKEGAAPEPPQARPFRGIKPEAPARTDSVDNVPTQQAQQTPTLKTESSTAQNKKLVSLKDGSQYPEVRTSSIDVNAIPSWDPAGKLITEVDIDADLAEHTKPWRLPGTDQTDFFNYGFDEFTWTQYCLRQQNMASTINNQKAETKQFEMMLTGGGMPGQAAPAGPQAAPPGGPMGMGMPGMGMPGMPDMNPDNMAAFASVLQSQGIDPSQLDFNTFMQHYQQASMGGGQGGYGGQSMQPQQSNQGYGGQQQQSFQQQGNQGFRGGTPQPSQQGPQAQGQGFDGYSQQQIAMMQGQGGIPSGPSGPSGGGGRGRGRGRRWQ</sequence>
<proteinExistence type="inferred from homology"/>
<evidence type="ECO:0000256" key="3">
    <source>
        <dbReference type="ARBA" id="ARBA00022664"/>
    </source>
</evidence>
<evidence type="ECO:0000256" key="2">
    <source>
        <dbReference type="ARBA" id="ARBA00007459"/>
    </source>
</evidence>
<protein>
    <recommendedName>
        <fullName evidence="6">Pre-mRNA polyadenylation factor Fip1 domain-containing protein</fullName>
    </recommendedName>
</protein>
<dbReference type="GO" id="GO:0005847">
    <property type="term" value="C:mRNA cleavage and polyadenylation specificity factor complex"/>
    <property type="evidence" value="ECO:0007669"/>
    <property type="project" value="TreeGrafter"/>
</dbReference>
<dbReference type="PANTHER" id="PTHR13484">
    <property type="entry name" value="FIP1-LIKE 1 PROTEIN"/>
    <property type="match status" value="1"/>
</dbReference>
<dbReference type="EMBL" id="QZAV01000031">
    <property type="protein sequence ID" value="THX41629.1"/>
    <property type="molecule type" value="Genomic_DNA"/>
</dbReference>
<dbReference type="Pfam" id="PF05182">
    <property type="entry name" value="Fip1"/>
    <property type="match status" value="1"/>
</dbReference>
<evidence type="ECO:0000256" key="5">
    <source>
        <dbReference type="SAM" id="MobiDB-lite"/>
    </source>
</evidence>
<dbReference type="PANTHER" id="PTHR13484:SF0">
    <property type="entry name" value="PRE-MRNA 3'-END-PROCESSING FACTOR FIP1"/>
    <property type="match status" value="1"/>
</dbReference>
<evidence type="ECO:0000256" key="1">
    <source>
        <dbReference type="ARBA" id="ARBA00004123"/>
    </source>
</evidence>
<gene>
    <name evidence="7" type="ORF">D6D10_02558</name>
</gene>
<feature type="region of interest" description="Disordered" evidence="5">
    <location>
        <begin position="281"/>
        <end position="377"/>
    </location>
</feature>
<evidence type="ECO:0000313" key="8">
    <source>
        <dbReference type="Proteomes" id="UP000308953"/>
    </source>
</evidence>
<comment type="caution">
    <text evidence="7">The sequence shown here is derived from an EMBL/GenBank/DDBJ whole genome shotgun (WGS) entry which is preliminary data.</text>
</comment>
<evidence type="ECO:0000259" key="6">
    <source>
        <dbReference type="Pfam" id="PF05182"/>
    </source>
</evidence>
<dbReference type="InterPro" id="IPR051187">
    <property type="entry name" value="Pre-mRNA_3'-end_processing_reg"/>
</dbReference>
<dbReference type="GO" id="GO:0006397">
    <property type="term" value="P:mRNA processing"/>
    <property type="evidence" value="ECO:0007669"/>
    <property type="project" value="UniProtKB-KW"/>
</dbReference>
<organism evidence="7 8">
    <name type="scientific">Aureobasidium pullulans</name>
    <name type="common">Black yeast</name>
    <name type="synonym">Pullularia pullulans</name>
    <dbReference type="NCBI Taxonomy" id="5580"/>
    <lineage>
        <taxon>Eukaryota</taxon>
        <taxon>Fungi</taxon>
        <taxon>Dikarya</taxon>
        <taxon>Ascomycota</taxon>
        <taxon>Pezizomycotina</taxon>
        <taxon>Dothideomycetes</taxon>
        <taxon>Dothideomycetidae</taxon>
        <taxon>Dothideales</taxon>
        <taxon>Saccotheciaceae</taxon>
        <taxon>Aureobasidium</taxon>
    </lineage>
</organism>
<keyword evidence="3" id="KW-0507">mRNA processing</keyword>
<accession>A0A4S9F331</accession>
<name>A0A4S9F331_AURPU</name>
<feature type="compositionally biased region" description="Acidic residues" evidence="5">
    <location>
        <begin position="27"/>
        <end position="54"/>
    </location>
</feature>
<feature type="compositionally biased region" description="Polar residues" evidence="5">
    <location>
        <begin position="86"/>
        <end position="111"/>
    </location>
</feature>
<keyword evidence="4" id="KW-0539">Nucleus</keyword>
<evidence type="ECO:0000313" key="7">
    <source>
        <dbReference type="EMBL" id="THX41629.1"/>
    </source>
</evidence>
<dbReference type="InterPro" id="IPR007854">
    <property type="entry name" value="Fip1_dom"/>
</dbReference>
<feature type="compositionally biased region" description="Gly residues" evidence="5">
    <location>
        <begin position="282"/>
        <end position="291"/>
    </location>
</feature>
<feature type="domain" description="Pre-mRNA polyadenylation factor Fip1" evidence="6">
    <location>
        <begin position="148"/>
        <end position="190"/>
    </location>
</feature>
<dbReference type="Proteomes" id="UP000308953">
    <property type="component" value="Unassembled WGS sequence"/>
</dbReference>
<feature type="region of interest" description="Disordered" evidence="5">
    <location>
        <begin position="1"/>
        <end position="118"/>
    </location>
</feature>
<comment type="similarity">
    <text evidence="2">Belongs to the FIP1 family.</text>
</comment>
<feature type="compositionally biased region" description="Basic and acidic residues" evidence="5">
    <location>
        <begin position="75"/>
        <end position="85"/>
    </location>
</feature>
<reference evidence="7 8" key="1">
    <citation type="submission" date="2018-10" db="EMBL/GenBank/DDBJ databases">
        <title>Fifty Aureobasidium pullulans genomes reveal a recombining polyextremotolerant generalist.</title>
        <authorList>
            <person name="Gostincar C."/>
            <person name="Turk M."/>
            <person name="Zajc J."/>
            <person name="Gunde-Cimerman N."/>
        </authorList>
    </citation>
    <scope>NUCLEOTIDE SEQUENCE [LARGE SCALE GENOMIC DNA]</scope>
    <source>
        <strain evidence="7 8">EXF-9785</strain>
    </source>
</reference>
<comment type="subcellular location">
    <subcellularLocation>
        <location evidence="1">Nucleus</location>
    </subcellularLocation>
</comment>
<feature type="compositionally biased region" description="Low complexity" evidence="5">
    <location>
        <begin position="292"/>
        <end position="350"/>
    </location>
</feature>